<name>A0ABM8X0R3_9BURK</name>
<dbReference type="Proteomes" id="UP000706525">
    <property type="component" value="Unassembled WGS sequence"/>
</dbReference>
<evidence type="ECO:0000313" key="3">
    <source>
        <dbReference type="EMBL" id="CAG9173452.1"/>
    </source>
</evidence>
<dbReference type="InterPro" id="IPR001853">
    <property type="entry name" value="DSBA-like_thioredoxin_dom"/>
</dbReference>
<dbReference type="InterPro" id="IPR051924">
    <property type="entry name" value="GST_Kappa/NadH"/>
</dbReference>
<dbReference type="SUPFAM" id="SSF52833">
    <property type="entry name" value="Thioredoxin-like"/>
    <property type="match status" value="1"/>
</dbReference>
<comment type="catalytic activity">
    <reaction evidence="1">
        <text>2-hydroxychromene-2-carboxylate = (3E)-4-(2-hydroxyphenyl)-2-oxobut-3-enoate</text>
        <dbReference type="Rhea" id="RHEA:27401"/>
        <dbReference type="ChEBI" id="CHEBI:59350"/>
        <dbReference type="ChEBI" id="CHEBI:59353"/>
        <dbReference type="EC" id="5.99.1.4"/>
    </reaction>
</comment>
<keyword evidence="4" id="KW-1185">Reference proteome</keyword>
<dbReference type="EMBL" id="CAJZAG010000005">
    <property type="protein sequence ID" value="CAG9173452.1"/>
    <property type="molecule type" value="Genomic_DNA"/>
</dbReference>
<dbReference type="Pfam" id="PF01323">
    <property type="entry name" value="DSBA"/>
    <property type="match status" value="1"/>
</dbReference>
<dbReference type="GO" id="GO:0018845">
    <property type="term" value="F:2-hydroxychromene-2-carboxylate isomerase activity"/>
    <property type="evidence" value="ECO:0007669"/>
    <property type="project" value="UniProtKB-EC"/>
</dbReference>
<dbReference type="CDD" id="cd03022">
    <property type="entry name" value="DsbA_HCCA_Iso"/>
    <property type="match status" value="1"/>
</dbReference>
<reference evidence="3 4" key="1">
    <citation type="submission" date="2021-08" db="EMBL/GenBank/DDBJ databases">
        <authorList>
            <person name="Peeters C."/>
        </authorList>
    </citation>
    <scope>NUCLEOTIDE SEQUENCE [LARGE SCALE GENOMIC DNA]</scope>
    <source>
        <strain evidence="3 4">LMG 32289</strain>
    </source>
</reference>
<comment type="caution">
    <text evidence="3">The sequence shown here is derived from an EMBL/GenBank/DDBJ whole genome shotgun (WGS) entry which is preliminary data.</text>
</comment>
<dbReference type="Gene3D" id="3.40.30.10">
    <property type="entry name" value="Glutaredoxin"/>
    <property type="match status" value="1"/>
</dbReference>
<dbReference type="EC" id="5.99.1.4" evidence="1"/>
<protein>
    <recommendedName>
        <fullName evidence="1">2-hydroxychromene-2-carboxylate isomerase</fullName>
        <ecNumber evidence="1">5.99.1.4</ecNumber>
    </recommendedName>
</protein>
<dbReference type="InterPro" id="IPR014440">
    <property type="entry name" value="HCCAis_GSTk"/>
</dbReference>
<keyword evidence="1 3" id="KW-0413">Isomerase</keyword>
<dbReference type="InterPro" id="IPR044087">
    <property type="entry name" value="NahD-like"/>
</dbReference>
<sequence>MSGPNNEATVKAQFCFDFGSPNAYLSHKVLPAIEARTGVTFEYVPLLLGGLFRLTGNRSPAEAFAGIKNKQEYGRLEIKRFLTRHGLHAFRPNPHFPVNTLQLMRGAVATRIDGHFERYVEAIFKAMWEDGKKMDDPAIFAATLTEAGFDAEAFMHRIGEADVKQTLIDNTQHAFDRGAFGSPTFFVNDEIYFGKDTLPYVEEEILRVKG</sequence>
<dbReference type="PANTHER" id="PTHR42943">
    <property type="entry name" value="GLUTATHIONE S-TRANSFERASE KAPPA"/>
    <property type="match status" value="1"/>
</dbReference>
<evidence type="ECO:0000259" key="2">
    <source>
        <dbReference type="Pfam" id="PF01323"/>
    </source>
</evidence>
<dbReference type="InterPro" id="IPR036249">
    <property type="entry name" value="Thioredoxin-like_sf"/>
</dbReference>
<dbReference type="RefSeq" id="WP_223989249.1">
    <property type="nucleotide sequence ID" value="NZ_CAJZAG010000005.1"/>
</dbReference>
<organism evidence="3 4">
    <name type="scientific">Cupriavidus pampae</name>
    <dbReference type="NCBI Taxonomy" id="659251"/>
    <lineage>
        <taxon>Bacteria</taxon>
        <taxon>Pseudomonadati</taxon>
        <taxon>Pseudomonadota</taxon>
        <taxon>Betaproteobacteria</taxon>
        <taxon>Burkholderiales</taxon>
        <taxon>Burkholderiaceae</taxon>
        <taxon>Cupriavidus</taxon>
    </lineage>
</organism>
<evidence type="ECO:0000256" key="1">
    <source>
        <dbReference type="PIRNR" id="PIRNR006386"/>
    </source>
</evidence>
<proteinExistence type="inferred from homology"/>
<dbReference type="PIRSF" id="PIRSF006386">
    <property type="entry name" value="HCCAis_GSTk"/>
    <property type="match status" value="1"/>
</dbReference>
<dbReference type="PANTHER" id="PTHR42943:SF2">
    <property type="entry name" value="GLUTATHIONE S-TRANSFERASE KAPPA 1"/>
    <property type="match status" value="1"/>
</dbReference>
<feature type="domain" description="DSBA-like thioredoxin" evidence="2">
    <location>
        <begin position="14"/>
        <end position="205"/>
    </location>
</feature>
<accession>A0ABM8X0R3</accession>
<comment type="similarity">
    <text evidence="1">Belongs to the GST superfamily. NadH family.</text>
</comment>
<gene>
    <name evidence="3" type="primary">nahD</name>
    <name evidence="3" type="ORF">LMG32289_02877</name>
</gene>
<evidence type="ECO:0000313" key="4">
    <source>
        <dbReference type="Proteomes" id="UP000706525"/>
    </source>
</evidence>